<evidence type="ECO:0000256" key="1">
    <source>
        <dbReference type="ARBA" id="ARBA00009861"/>
    </source>
</evidence>
<dbReference type="eggNOG" id="ENOG502SK9M">
    <property type="taxonomic scope" value="Eukaryota"/>
</dbReference>
<comment type="similarity">
    <text evidence="1">Belongs to the plant acyltransferase family.</text>
</comment>
<dbReference type="HOGENOM" id="CLU_014546_2_0_1"/>
<reference evidence="3" key="1">
    <citation type="submission" date="2013-06" db="EMBL/GenBank/DDBJ databases">
        <authorList>
            <person name="Zhao Q."/>
        </authorList>
    </citation>
    <scope>NUCLEOTIDE SEQUENCE</scope>
    <source>
        <strain evidence="3">cv. W1943</strain>
    </source>
</reference>
<dbReference type="Gramene" id="ORUFI04G03410.1">
    <property type="protein sequence ID" value="ORUFI04G03410.1"/>
    <property type="gene ID" value="ORUFI04G03410"/>
</dbReference>
<keyword evidence="3" id="KW-1185">Reference proteome</keyword>
<dbReference type="Pfam" id="PF02458">
    <property type="entry name" value="Transferase"/>
    <property type="match status" value="1"/>
</dbReference>
<dbReference type="OMA" id="HIFTNGI"/>
<dbReference type="Gene3D" id="3.30.559.10">
    <property type="entry name" value="Chloramphenicol acetyltransferase-like domain"/>
    <property type="match status" value="2"/>
</dbReference>
<dbReference type="InterPro" id="IPR023213">
    <property type="entry name" value="CAT-like_dom_sf"/>
</dbReference>
<protein>
    <submittedName>
        <fullName evidence="2">Uncharacterized protein</fullName>
    </submittedName>
</protein>
<dbReference type="AlphaFoldDB" id="A0A0E0P5E9"/>
<accession>A0A0E0P5E9</accession>
<name>A0A0E0P5E9_ORYRU</name>
<dbReference type="GO" id="GO:0050734">
    <property type="term" value="F:hydroxycinnamoyltransferase activity"/>
    <property type="evidence" value="ECO:0007669"/>
    <property type="project" value="UniProtKB-ARBA"/>
</dbReference>
<reference evidence="2" key="2">
    <citation type="submission" date="2015-06" db="UniProtKB">
        <authorList>
            <consortium name="EnsemblPlants"/>
        </authorList>
    </citation>
    <scope>IDENTIFICATION</scope>
</reference>
<proteinExistence type="inferred from homology"/>
<sequence length="438" mass="45832">MKNVVITKSSPELVGLSTKPAPPPPGDISLSSFDEALAFAAFTSFHIFTNGIVEPAMAIKRALSQALVYYYPIAGRANFAVGAAGERRLRISCTGEGVGFVAATASCALDDVRLFDPPFAAVLKELAVEYAAAEGGCGEDDPLLLVQVTEFACGGFVVGVTWNHVVADGLGIAQFLQAVGDLARGLPRPSVFPVSCGDGSLPALPPLVAAIEKTMLSLETKRFSYLDITIPSTMIERVKAEYAAAAGDVDSGEPCTVFEAVTAALWRSRTRAVISSDDPDAPAPLVFAANARKHVGAEEGYYGNCVTSQVAVPTSGEVANGDLKHVVRLIRRAKEEIPLQFKNAGGVGGGMNGKRVEQLAGVLFGYSAFYVASWRNIGFEAPDFGGGRAARVMCHFEPTGVPSCVACLPRDGGGASVLSLCVRDEHVDAFLAELATLG</sequence>
<organism evidence="2 3">
    <name type="scientific">Oryza rufipogon</name>
    <name type="common">Brownbeard rice</name>
    <name type="synonym">Asian wild rice</name>
    <dbReference type="NCBI Taxonomy" id="4529"/>
    <lineage>
        <taxon>Eukaryota</taxon>
        <taxon>Viridiplantae</taxon>
        <taxon>Streptophyta</taxon>
        <taxon>Embryophyta</taxon>
        <taxon>Tracheophyta</taxon>
        <taxon>Spermatophyta</taxon>
        <taxon>Magnoliopsida</taxon>
        <taxon>Liliopsida</taxon>
        <taxon>Poales</taxon>
        <taxon>Poaceae</taxon>
        <taxon>BOP clade</taxon>
        <taxon>Oryzoideae</taxon>
        <taxon>Oryzeae</taxon>
        <taxon>Oryzinae</taxon>
        <taxon>Oryza</taxon>
    </lineage>
</organism>
<evidence type="ECO:0000313" key="2">
    <source>
        <dbReference type="EnsemblPlants" id="ORUFI04G03410.1"/>
    </source>
</evidence>
<dbReference type="PANTHER" id="PTHR31147">
    <property type="entry name" value="ACYL TRANSFERASE 4"/>
    <property type="match status" value="1"/>
</dbReference>
<dbReference type="PANTHER" id="PTHR31147:SF8">
    <property type="entry name" value="OS04G0194466 PROTEIN"/>
    <property type="match status" value="1"/>
</dbReference>
<evidence type="ECO:0000313" key="3">
    <source>
        <dbReference type="Proteomes" id="UP000008022"/>
    </source>
</evidence>
<dbReference type="Proteomes" id="UP000008022">
    <property type="component" value="Unassembled WGS sequence"/>
</dbReference>
<dbReference type="InterPro" id="IPR050898">
    <property type="entry name" value="Plant_acyltransferase"/>
</dbReference>
<dbReference type="EnsemblPlants" id="ORUFI04G03410.1">
    <property type="protein sequence ID" value="ORUFI04G03410.1"/>
    <property type="gene ID" value="ORUFI04G03410"/>
</dbReference>